<keyword evidence="3" id="KW-1185">Reference proteome</keyword>
<keyword evidence="1" id="KW-1133">Transmembrane helix</keyword>
<accession>A0A5C0B6P5</accession>
<sequence>MAGLLALLFGWAGAHWWYLGRRYGWVLLLFSMMMIGTALRAEDWYKSPAFFLFLLPAIGSYIEAIVLCLMSDARFDARYNPNTARRSKTGWAPVLVAIVTLLLGVTVMVSGIAILVETTYRAMSGV</sequence>
<keyword evidence="1" id="KW-0472">Membrane</keyword>
<reference evidence="2 3" key="1">
    <citation type="submission" date="2019-08" db="EMBL/GenBank/DDBJ databases">
        <title>Amphibian skin-associated Pigmentiphaga: genome sequence and occurrence across geography and hosts.</title>
        <authorList>
            <person name="Bletz M.C."/>
            <person name="Bunk B."/>
            <person name="Sproeer C."/>
            <person name="Biwer P."/>
            <person name="Reiter S."/>
            <person name="Rabemananjara F.C.E."/>
            <person name="Schulz S."/>
            <person name="Overmann J."/>
            <person name="Vences M."/>
        </authorList>
    </citation>
    <scope>NUCLEOTIDE SEQUENCE [LARGE SCALE GENOMIC DNA]</scope>
    <source>
        <strain evidence="2 3">Mada1488</strain>
    </source>
</reference>
<keyword evidence="1" id="KW-0812">Transmembrane</keyword>
<evidence type="ECO:0000256" key="1">
    <source>
        <dbReference type="SAM" id="Phobius"/>
    </source>
</evidence>
<dbReference type="AlphaFoldDB" id="A0A5C0B6P5"/>
<dbReference type="KEGG" id="pacr:FXN63_06225"/>
<feature type="transmembrane region" description="Helical" evidence="1">
    <location>
        <begin position="49"/>
        <end position="70"/>
    </location>
</feature>
<protein>
    <recommendedName>
        <fullName evidence="4">TM2 domain-containing protein</fullName>
    </recommendedName>
</protein>
<evidence type="ECO:0008006" key="4">
    <source>
        <dbReference type="Google" id="ProtNLM"/>
    </source>
</evidence>
<name>A0A5C0B6P5_9BURK</name>
<organism evidence="2 3">
    <name type="scientific">Pigmentiphaga aceris</name>
    <dbReference type="NCBI Taxonomy" id="1940612"/>
    <lineage>
        <taxon>Bacteria</taxon>
        <taxon>Pseudomonadati</taxon>
        <taxon>Pseudomonadota</taxon>
        <taxon>Betaproteobacteria</taxon>
        <taxon>Burkholderiales</taxon>
        <taxon>Alcaligenaceae</taxon>
        <taxon>Pigmentiphaga</taxon>
    </lineage>
</organism>
<dbReference type="EMBL" id="CP043046">
    <property type="protein sequence ID" value="QEI09150.1"/>
    <property type="molecule type" value="Genomic_DNA"/>
</dbReference>
<gene>
    <name evidence="2" type="ORF">FXN63_06225</name>
</gene>
<dbReference type="OrthoDB" id="8702870at2"/>
<evidence type="ECO:0000313" key="2">
    <source>
        <dbReference type="EMBL" id="QEI09150.1"/>
    </source>
</evidence>
<evidence type="ECO:0000313" key="3">
    <source>
        <dbReference type="Proteomes" id="UP000325161"/>
    </source>
</evidence>
<dbReference type="Proteomes" id="UP000325161">
    <property type="component" value="Chromosome"/>
</dbReference>
<feature type="transmembrane region" description="Helical" evidence="1">
    <location>
        <begin position="90"/>
        <end position="116"/>
    </location>
</feature>
<proteinExistence type="predicted"/>